<feature type="region of interest" description="Disordered" evidence="10">
    <location>
        <begin position="91"/>
        <end position="140"/>
    </location>
</feature>
<accession>A0ABQ1Y0D3</accession>
<keyword evidence="7 9" id="KW-0811">Translocation</keyword>
<dbReference type="PRINTS" id="PR01506">
    <property type="entry name" value="TATBPROTEIN"/>
</dbReference>
<keyword evidence="6 9" id="KW-1133">Transmembrane helix</keyword>
<evidence type="ECO:0000313" key="13">
    <source>
        <dbReference type="Proteomes" id="UP000648722"/>
    </source>
</evidence>
<evidence type="ECO:0000256" key="7">
    <source>
        <dbReference type="ARBA" id="ARBA00023010"/>
    </source>
</evidence>
<comment type="similarity">
    <text evidence="9">Belongs to the TatB family.</text>
</comment>
<proteinExistence type="inferred from homology"/>
<comment type="subcellular location">
    <subcellularLocation>
        <location evidence="9">Cell membrane</location>
        <topology evidence="9">Single-pass membrane protein</topology>
    </subcellularLocation>
    <subcellularLocation>
        <location evidence="1">Membrane</location>
        <topology evidence="1">Single-pass membrane protein</topology>
    </subcellularLocation>
</comment>
<name>A0ABQ1Y0D3_9PROT</name>
<dbReference type="Proteomes" id="UP000648722">
    <property type="component" value="Unassembled WGS sequence"/>
</dbReference>
<comment type="caution">
    <text evidence="12">The sequence shown here is derived from an EMBL/GenBank/DDBJ whole genome shotgun (WGS) entry which is preliminary data.</text>
</comment>
<comment type="function">
    <text evidence="9">Part of the twin-arginine translocation (Tat) system that transports large folded proteins containing a characteristic twin-arginine motif in their signal peptide across membranes. Together with TatC, TatB is part of a receptor directly interacting with Tat signal peptides. TatB may form an oligomeric binding site that transiently accommodates folded Tat precursor proteins before their translocation.</text>
</comment>
<reference evidence="13" key="1">
    <citation type="journal article" date="2019" name="Int. J. Syst. Evol. Microbiol.">
        <title>The Global Catalogue of Microorganisms (GCM) 10K type strain sequencing project: providing services to taxonomists for standard genome sequencing and annotation.</title>
        <authorList>
            <consortium name="The Broad Institute Genomics Platform"/>
            <consortium name="The Broad Institute Genome Sequencing Center for Infectious Disease"/>
            <person name="Wu L."/>
            <person name="Ma J."/>
        </authorList>
    </citation>
    <scope>NUCLEOTIDE SEQUENCE [LARGE SCALE GENOMIC DNA]</scope>
    <source>
        <strain evidence="13">CGMCC 1.12766</strain>
    </source>
</reference>
<dbReference type="EMBL" id="BMFS01000017">
    <property type="protein sequence ID" value="GGH08479.1"/>
    <property type="molecule type" value="Genomic_DNA"/>
</dbReference>
<dbReference type="HAMAP" id="MF_00237">
    <property type="entry name" value="TatB"/>
    <property type="match status" value="1"/>
</dbReference>
<evidence type="ECO:0000256" key="6">
    <source>
        <dbReference type="ARBA" id="ARBA00022989"/>
    </source>
</evidence>
<keyword evidence="8 9" id="KW-0472">Membrane</keyword>
<comment type="subunit">
    <text evidence="9">The Tat system comprises two distinct complexes: a TatABC complex, containing multiple copies of TatA, TatB and TatC subunits, and a separate TatA complex, containing only TatA subunits. Substrates initially bind to the TatABC complex, which probably triggers association of the separate TatA complex to form the active translocon.</text>
</comment>
<keyword evidence="5 9" id="KW-0653">Protein transport</keyword>
<dbReference type="InterPro" id="IPR003369">
    <property type="entry name" value="TatA/B/E"/>
</dbReference>
<evidence type="ECO:0000256" key="10">
    <source>
        <dbReference type="SAM" id="MobiDB-lite"/>
    </source>
</evidence>
<evidence type="ECO:0000256" key="2">
    <source>
        <dbReference type="ARBA" id="ARBA00022448"/>
    </source>
</evidence>
<gene>
    <name evidence="9" type="primary">tatB</name>
    <name evidence="12" type="ORF">GCM10007420_26670</name>
</gene>
<sequence length="140" mass="15124">MNPGFGAAELIIIVILALVVVGPKDLPLMMRKAGRFIGQMRAMARDFQNSFDELGREAELSELKKEVEALKKANPVSEVTDELRAAEADLKRSALDKAHPRAAKPTKPALGDEAMLPLNPEAEPVPDASSEAPPAQSRQD</sequence>
<dbReference type="NCBIfam" id="TIGR01410">
    <property type="entry name" value="tatB"/>
    <property type="match status" value="1"/>
</dbReference>
<dbReference type="PANTHER" id="PTHR33162:SF1">
    <property type="entry name" value="SEC-INDEPENDENT PROTEIN TRANSLOCASE PROTEIN TATA, CHLOROPLASTIC"/>
    <property type="match status" value="1"/>
</dbReference>
<keyword evidence="13" id="KW-1185">Reference proteome</keyword>
<keyword evidence="4 9" id="KW-0812">Transmembrane</keyword>
<dbReference type="InterPro" id="IPR018448">
    <property type="entry name" value="TatB"/>
</dbReference>
<evidence type="ECO:0000256" key="11">
    <source>
        <dbReference type="SAM" id="Phobius"/>
    </source>
</evidence>
<evidence type="ECO:0000256" key="4">
    <source>
        <dbReference type="ARBA" id="ARBA00022692"/>
    </source>
</evidence>
<dbReference type="Gene3D" id="1.20.5.3310">
    <property type="match status" value="1"/>
</dbReference>
<evidence type="ECO:0000256" key="3">
    <source>
        <dbReference type="ARBA" id="ARBA00022475"/>
    </source>
</evidence>
<dbReference type="PANTHER" id="PTHR33162">
    <property type="entry name" value="SEC-INDEPENDENT PROTEIN TRANSLOCASE PROTEIN TATA, CHLOROPLASTIC"/>
    <property type="match status" value="1"/>
</dbReference>
<keyword evidence="3 9" id="KW-1003">Cell membrane</keyword>
<feature type="transmembrane region" description="Helical" evidence="11">
    <location>
        <begin position="6"/>
        <end position="22"/>
    </location>
</feature>
<evidence type="ECO:0000256" key="1">
    <source>
        <dbReference type="ARBA" id="ARBA00004167"/>
    </source>
</evidence>
<evidence type="ECO:0000256" key="5">
    <source>
        <dbReference type="ARBA" id="ARBA00022927"/>
    </source>
</evidence>
<evidence type="ECO:0000256" key="8">
    <source>
        <dbReference type="ARBA" id="ARBA00023136"/>
    </source>
</evidence>
<protein>
    <recommendedName>
        <fullName evidence="9">Sec-independent protein translocase protein TatB</fullName>
    </recommendedName>
</protein>
<organism evidence="12 13">
    <name type="scientific">Glycocaulis albus</name>
    <dbReference type="NCBI Taxonomy" id="1382801"/>
    <lineage>
        <taxon>Bacteria</taxon>
        <taxon>Pseudomonadati</taxon>
        <taxon>Pseudomonadota</taxon>
        <taxon>Alphaproteobacteria</taxon>
        <taxon>Maricaulales</taxon>
        <taxon>Maricaulaceae</taxon>
        <taxon>Glycocaulis</taxon>
    </lineage>
</organism>
<evidence type="ECO:0000256" key="9">
    <source>
        <dbReference type="HAMAP-Rule" id="MF_00237"/>
    </source>
</evidence>
<dbReference type="Pfam" id="PF02416">
    <property type="entry name" value="TatA_B_E"/>
    <property type="match status" value="1"/>
</dbReference>
<keyword evidence="2 9" id="KW-0813">Transport</keyword>
<dbReference type="RefSeq" id="WP_188453088.1">
    <property type="nucleotide sequence ID" value="NZ_BMFS01000017.1"/>
</dbReference>
<evidence type="ECO:0000313" key="12">
    <source>
        <dbReference type="EMBL" id="GGH08479.1"/>
    </source>
</evidence>